<reference evidence="4 5" key="1">
    <citation type="submission" date="2020-03" db="EMBL/GenBank/DDBJ databases">
        <title>The role of nitrogen metabolism on polyethylene biodegradation.</title>
        <authorList>
            <person name="Peixoto J."/>
            <person name="Vizzotto C.S."/>
            <person name="Ramos A."/>
            <person name="Alves G."/>
            <person name="Steindorff A."/>
            <person name="Kruger R."/>
        </authorList>
    </citation>
    <scope>NUCLEOTIDE SEQUENCE [LARGE SCALE GENOMIC DNA]</scope>
    <source>
        <strain evidence="4 5">PE63</strain>
    </source>
</reference>
<name>A0ABS5LX56_9BURK</name>
<dbReference type="InterPro" id="IPR050469">
    <property type="entry name" value="Diguanylate_Cyclase"/>
</dbReference>
<protein>
    <recommendedName>
        <fullName evidence="1">diguanylate cyclase</fullName>
        <ecNumber evidence="1">2.7.7.65</ecNumber>
    </recommendedName>
</protein>
<dbReference type="Pfam" id="PF00990">
    <property type="entry name" value="GGDEF"/>
    <property type="match status" value="1"/>
</dbReference>
<dbReference type="Proteomes" id="UP001647436">
    <property type="component" value="Unassembled WGS sequence"/>
</dbReference>
<dbReference type="InterPro" id="IPR000160">
    <property type="entry name" value="GGDEF_dom"/>
</dbReference>
<dbReference type="EC" id="2.7.7.65" evidence="1"/>
<feature type="domain" description="GGDEF" evidence="3">
    <location>
        <begin position="196"/>
        <end position="329"/>
    </location>
</feature>
<evidence type="ECO:0000313" key="5">
    <source>
        <dbReference type="Proteomes" id="UP001647436"/>
    </source>
</evidence>
<dbReference type="PROSITE" id="PS50887">
    <property type="entry name" value="GGDEF"/>
    <property type="match status" value="1"/>
</dbReference>
<dbReference type="SUPFAM" id="SSF55073">
    <property type="entry name" value="Nucleotide cyclase"/>
    <property type="match status" value="1"/>
</dbReference>
<accession>A0ABS5LX56</accession>
<evidence type="ECO:0000259" key="3">
    <source>
        <dbReference type="PROSITE" id="PS50887"/>
    </source>
</evidence>
<evidence type="ECO:0000313" key="4">
    <source>
        <dbReference type="EMBL" id="MBS3021093.1"/>
    </source>
</evidence>
<dbReference type="PANTHER" id="PTHR45138">
    <property type="entry name" value="REGULATORY COMPONENTS OF SENSORY TRANSDUCTION SYSTEM"/>
    <property type="match status" value="1"/>
</dbReference>
<dbReference type="Gene3D" id="3.30.450.20">
    <property type="entry name" value="PAS domain"/>
    <property type="match status" value="1"/>
</dbReference>
<organism evidence="4 5">
    <name type="scientific">Comamonas brasiliensis</name>
    <dbReference type="NCBI Taxonomy" id="1812482"/>
    <lineage>
        <taxon>Bacteria</taxon>
        <taxon>Pseudomonadati</taxon>
        <taxon>Pseudomonadota</taxon>
        <taxon>Betaproteobacteria</taxon>
        <taxon>Burkholderiales</taxon>
        <taxon>Comamonadaceae</taxon>
        <taxon>Comamonas</taxon>
    </lineage>
</organism>
<dbReference type="Gene3D" id="3.30.70.270">
    <property type="match status" value="1"/>
</dbReference>
<keyword evidence="5" id="KW-1185">Reference proteome</keyword>
<dbReference type="SMART" id="SM00267">
    <property type="entry name" value="GGDEF"/>
    <property type="match status" value="1"/>
</dbReference>
<dbReference type="EMBL" id="JAANES010000005">
    <property type="protein sequence ID" value="MBS3021093.1"/>
    <property type="molecule type" value="Genomic_DNA"/>
</dbReference>
<dbReference type="NCBIfam" id="TIGR00254">
    <property type="entry name" value="GGDEF"/>
    <property type="match status" value="1"/>
</dbReference>
<dbReference type="CDD" id="cd01949">
    <property type="entry name" value="GGDEF"/>
    <property type="match status" value="1"/>
</dbReference>
<dbReference type="InterPro" id="IPR029787">
    <property type="entry name" value="Nucleotide_cyclase"/>
</dbReference>
<gene>
    <name evidence="4" type="ORF">DJFAAGMI_03857</name>
</gene>
<sequence>MSLPAVEKTILREFPDPALLALMPDTPFFTARQYKSLCNGLPDPTFVFTESGRYAAVLGGKHQRFRPDATVLVGRFIADVLAPAKALWFLQQIREALSSQRVLVVEYELGAADLLGLPQGGPAEATWFEGRISALEELFWGEQAVVWVAGNITANKRLQQQLQEQSLTDELTGLRNRRGFMRELAQAYTVHRQQGLPACLLSFDVDYFRAINEALGHTAGDQALRDLAAAVSPLLAPEHVFGRLGANEFAVLCGGRSIAEITTLARGLLDVGRQALQLYATTDPVPTLSVGIAHFLPTDSSLEDIMRRADQALYAAKRQAGHRAVVADGNQSNYGLA</sequence>
<evidence type="ECO:0000256" key="1">
    <source>
        <dbReference type="ARBA" id="ARBA00012528"/>
    </source>
</evidence>
<comment type="caution">
    <text evidence="4">The sequence shown here is derived from an EMBL/GenBank/DDBJ whole genome shotgun (WGS) entry which is preliminary data.</text>
</comment>
<dbReference type="InterPro" id="IPR043128">
    <property type="entry name" value="Rev_trsase/Diguanyl_cyclase"/>
</dbReference>
<proteinExistence type="predicted"/>
<dbReference type="PANTHER" id="PTHR45138:SF9">
    <property type="entry name" value="DIGUANYLATE CYCLASE DGCM-RELATED"/>
    <property type="match status" value="1"/>
</dbReference>
<evidence type="ECO:0000256" key="2">
    <source>
        <dbReference type="ARBA" id="ARBA00034247"/>
    </source>
</evidence>
<comment type="catalytic activity">
    <reaction evidence="2">
        <text>2 GTP = 3',3'-c-di-GMP + 2 diphosphate</text>
        <dbReference type="Rhea" id="RHEA:24898"/>
        <dbReference type="ChEBI" id="CHEBI:33019"/>
        <dbReference type="ChEBI" id="CHEBI:37565"/>
        <dbReference type="ChEBI" id="CHEBI:58805"/>
        <dbReference type="EC" id="2.7.7.65"/>
    </reaction>
</comment>